<evidence type="ECO:0000256" key="13">
    <source>
        <dbReference type="RuleBase" id="RU004016"/>
    </source>
</evidence>
<comment type="function">
    <text evidence="1">Removes C-terminal D-alanyl residues from sugar-peptide cell wall precursors.</text>
</comment>
<comment type="catalytic activity">
    <reaction evidence="12">
        <text>Preferential cleavage: (Ac)2-L-Lys-D-Ala-|-D-Ala. Also transpeptidation of peptidyl-alanyl moieties that are N-acyl substituents of D-alanine.</text>
        <dbReference type="EC" id="3.4.16.4"/>
    </reaction>
</comment>
<feature type="transmembrane region" description="Helical" evidence="14">
    <location>
        <begin position="401"/>
        <end position="420"/>
    </location>
</feature>
<feature type="domain" description="Peptidase S11 D-Ala-D-Ala carboxypeptidase A C-terminal" evidence="15">
    <location>
        <begin position="297"/>
        <end position="389"/>
    </location>
</feature>
<evidence type="ECO:0000313" key="17">
    <source>
        <dbReference type="Proteomes" id="UP001407405"/>
    </source>
</evidence>
<dbReference type="InterPro" id="IPR001967">
    <property type="entry name" value="Peptidase_S11_N"/>
</dbReference>
<dbReference type="Gene3D" id="2.60.410.10">
    <property type="entry name" value="D-Ala-D-Ala carboxypeptidase, C-terminal domain"/>
    <property type="match status" value="1"/>
</dbReference>
<keyword evidence="14" id="KW-1133">Transmembrane helix</keyword>
<keyword evidence="8 16" id="KW-0378">Hydrolase</keyword>
<evidence type="ECO:0000313" key="16">
    <source>
        <dbReference type="EMBL" id="MEN1762045.1"/>
    </source>
</evidence>
<evidence type="ECO:0000256" key="14">
    <source>
        <dbReference type="SAM" id="Phobius"/>
    </source>
</evidence>
<keyword evidence="14" id="KW-0472">Membrane</keyword>
<keyword evidence="11" id="KW-0961">Cell wall biogenesis/degradation</keyword>
<keyword evidence="5 16" id="KW-0121">Carboxypeptidase</keyword>
<protein>
    <recommendedName>
        <fullName evidence="4">serine-type D-Ala-D-Ala carboxypeptidase</fullName>
        <ecNumber evidence="4">3.4.16.4</ecNumber>
    </recommendedName>
</protein>
<dbReference type="Pfam" id="PF00768">
    <property type="entry name" value="Peptidase_S11"/>
    <property type="match status" value="1"/>
</dbReference>
<name>A0ABU9VXZ4_9CLOT</name>
<evidence type="ECO:0000256" key="7">
    <source>
        <dbReference type="ARBA" id="ARBA00022729"/>
    </source>
</evidence>
<dbReference type="EC" id="3.4.16.4" evidence="4"/>
<evidence type="ECO:0000256" key="12">
    <source>
        <dbReference type="ARBA" id="ARBA00034000"/>
    </source>
</evidence>
<dbReference type="RefSeq" id="WP_343187329.1">
    <property type="nucleotide sequence ID" value="NZ_JBCITM010000027.1"/>
</dbReference>
<dbReference type="SUPFAM" id="SSF69189">
    <property type="entry name" value="Penicillin-binding protein associated domain"/>
    <property type="match status" value="1"/>
</dbReference>
<evidence type="ECO:0000256" key="9">
    <source>
        <dbReference type="ARBA" id="ARBA00022960"/>
    </source>
</evidence>
<dbReference type="EMBL" id="JBCITM010000027">
    <property type="protein sequence ID" value="MEN1762045.1"/>
    <property type="molecule type" value="Genomic_DNA"/>
</dbReference>
<evidence type="ECO:0000256" key="3">
    <source>
        <dbReference type="ARBA" id="ARBA00007164"/>
    </source>
</evidence>
<comment type="pathway">
    <text evidence="2">Cell wall biogenesis; peptidoglycan biosynthesis.</text>
</comment>
<dbReference type="PANTHER" id="PTHR21581:SF6">
    <property type="entry name" value="TRAFFICKING PROTEIN PARTICLE COMPLEX SUBUNIT 12"/>
    <property type="match status" value="1"/>
</dbReference>
<keyword evidence="10" id="KW-0573">Peptidoglycan synthesis</keyword>
<organism evidence="16 17">
    <name type="scientific">Anoxynatronum sibiricum</name>
    <dbReference type="NCBI Taxonomy" id="210623"/>
    <lineage>
        <taxon>Bacteria</taxon>
        <taxon>Bacillati</taxon>
        <taxon>Bacillota</taxon>
        <taxon>Clostridia</taxon>
        <taxon>Eubacteriales</taxon>
        <taxon>Clostridiaceae</taxon>
        <taxon>Anoxynatronum</taxon>
    </lineage>
</organism>
<dbReference type="PANTHER" id="PTHR21581">
    <property type="entry name" value="D-ALANYL-D-ALANINE CARBOXYPEPTIDASE"/>
    <property type="match status" value="1"/>
</dbReference>
<evidence type="ECO:0000256" key="8">
    <source>
        <dbReference type="ARBA" id="ARBA00022801"/>
    </source>
</evidence>
<dbReference type="InterPro" id="IPR037167">
    <property type="entry name" value="Peptidase_S11_C_sf"/>
</dbReference>
<accession>A0ABU9VXZ4</accession>
<evidence type="ECO:0000256" key="2">
    <source>
        <dbReference type="ARBA" id="ARBA00004752"/>
    </source>
</evidence>
<comment type="caution">
    <text evidence="16">The sequence shown here is derived from an EMBL/GenBank/DDBJ whole genome shotgun (WGS) entry which is preliminary data.</text>
</comment>
<dbReference type="PRINTS" id="PR00725">
    <property type="entry name" value="DADACBPTASE1"/>
</dbReference>
<dbReference type="Pfam" id="PF07943">
    <property type="entry name" value="PBP5_C"/>
    <property type="match status" value="1"/>
</dbReference>
<sequence>MKFSIKRTSETVLSSLLFLSIMFSLLITPVYAFPAAVEPDIIAPRAVLMDLNTGTILFDKNANEPTFPASTTKILTALLVLENASLNDIVHIDYEPGVTGSSMYIVPGESFSVETLLKALLIRSANDAAEVLARHISGSVDSFVLLMNERAAALGAKNTHFTNPHGLPNESHTTTAYDLAMIAREAMSHDLFREIVANRSLVIPPTGETDQRVYNNSNRFLWGTGPNHQMMYQGVSTDIFYEPVDGIKTGYTNSARNCLVSSAHFGDQHFIAVVLNAEQENIYSDSRTLLDYGFQHFHTVTLVESGSELTAIPVLNGTEDSLALFSDSTLSFVIPRNIMADDIQPKLSLIDESITAPIEPGTILGLVEYFYEDNMIGQISLVNQQQVDFVPVYQRISYRNYLLPTFLLFFLIWQSYVNHLRRKKKRIRRMQARTDRYQQYESYE</sequence>
<dbReference type="GO" id="GO:0004180">
    <property type="term" value="F:carboxypeptidase activity"/>
    <property type="evidence" value="ECO:0007669"/>
    <property type="project" value="UniProtKB-KW"/>
</dbReference>
<dbReference type="InterPro" id="IPR012338">
    <property type="entry name" value="Beta-lactam/transpept-like"/>
</dbReference>
<evidence type="ECO:0000256" key="11">
    <source>
        <dbReference type="ARBA" id="ARBA00023316"/>
    </source>
</evidence>
<dbReference type="InterPro" id="IPR012907">
    <property type="entry name" value="Peptidase_S11_C"/>
</dbReference>
<comment type="similarity">
    <text evidence="3 13">Belongs to the peptidase S11 family.</text>
</comment>
<reference evidence="16 17" key="1">
    <citation type="submission" date="2024-04" db="EMBL/GenBank/DDBJ databases">
        <title>Genome sequencing and metabolic network reconstruction of aminoacids and betaine degradation by Anoxynatronum sibiricum.</title>
        <authorList>
            <person name="Detkova E.N."/>
            <person name="Boltjanskaja Y.V."/>
            <person name="Mardanov A.V."/>
            <person name="Kevbrin V."/>
        </authorList>
    </citation>
    <scope>NUCLEOTIDE SEQUENCE [LARGE SCALE GENOMIC DNA]</scope>
    <source>
        <strain evidence="16 17">Z-7981</strain>
    </source>
</reference>
<keyword evidence="9" id="KW-0133">Cell shape</keyword>
<gene>
    <name evidence="16" type="ORF">AAIG11_16270</name>
</gene>
<dbReference type="InterPro" id="IPR018044">
    <property type="entry name" value="Peptidase_S11"/>
</dbReference>
<dbReference type="Gene3D" id="3.40.710.10">
    <property type="entry name" value="DD-peptidase/beta-lactamase superfamily"/>
    <property type="match status" value="1"/>
</dbReference>
<evidence type="ECO:0000256" key="10">
    <source>
        <dbReference type="ARBA" id="ARBA00022984"/>
    </source>
</evidence>
<dbReference type="SMART" id="SM00936">
    <property type="entry name" value="PBP5_C"/>
    <property type="match status" value="1"/>
</dbReference>
<evidence type="ECO:0000259" key="15">
    <source>
        <dbReference type="SMART" id="SM00936"/>
    </source>
</evidence>
<evidence type="ECO:0000256" key="4">
    <source>
        <dbReference type="ARBA" id="ARBA00012448"/>
    </source>
</evidence>
<dbReference type="InterPro" id="IPR015956">
    <property type="entry name" value="Peniciliin-bd_prot_C_sf"/>
</dbReference>
<evidence type="ECO:0000256" key="1">
    <source>
        <dbReference type="ARBA" id="ARBA00003217"/>
    </source>
</evidence>
<keyword evidence="17" id="KW-1185">Reference proteome</keyword>
<keyword evidence="14" id="KW-0812">Transmembrane</keyword>
<dbReference type="Proteomes" id="UP001407405">
    <property type="component" value="Unassembled WGS sequence"/>
</dbReference>
<proteinExistence type="inferred from homology"/>
<keyword evidence="7" id="KW-0732">Signal</keyword>
<keyword evidence="6" id="KW-0645">Protease</keyword>
<evidence type="ECO:0000256" key="5">
    <source>
        <dbReference type="ARBA" id="ARBA00022645"/>
    </source>
</evidence>
<dbReference type="SUPFAM" id="SSF56601">
    <property type="entry name" value="beta-lactamase/transpeptidase-like"/>
    <property type="match status" value="1"/>
</dbReference>
<evidence type="ECO:0000256" key="6">
    <source>
        <dbReference type="ARBA" id="ARBA00022670"/>
    </source>
</evidence>